<dbReference type="PANTHER" id="PTHR10091:SF0">
    <property type="entry name" value="GALACTOSE MUTAROTASE"/>
    <property type="match status" value="1"/>
</dbReference>
<comment type="catalytic activity">
    <reaction evidence="1 11">
        <text>alpha-D-glucose = beta-D-glucose</text>
        <dbReference type="Rhea" id="RHEA:10264"/>
        <dbReference type="ChEBI" id="CHEBI:15903"/>
        <dbReference type="ChEBI" id="CHEBI:17925"/>
        <dbReference type="EC" id="5.1.3.3"/>
    </reaction>
</comment>
<dbReference type="PIRSF" id="PIRSF005096">
    <property type="entry name" value="GALM"/>
    <property type="match status" value="1"/>
</dbReference>
<dbReference type="PROSITE" id="PS00545">
    <property type="entry name" value="ALDOSE_1_EPIMERASE"/>
    <property type="match status" value="1"/>
</dbReference>
<evidence type="ECO:0000256" key="10">
    <source>
        <dbReference type="ARBA" id="ARBA00023277"/>
    </source>
</evidence>
<evidence type="ECO:0000256" key="5">
    <source>
        <dbReference type="ARBA" id="ARBA00011245"/>
    </source>
</evidence>
<evidence type="ECO:0000256" key="3">
    <source>
        <dbReference type="ARBA" id="ARBA00005028"/>
    </source>
</evidence>
<keyword evidence="15" id="KW-1185">Reference proteome</keyword>
<dbReference type="GO" id="GO:0004034">
    <property type="term" value="F:aldose 1-epimerase activity"/>
    <property type="evidence" value="ECO:0007669"/>
    <property type="project" value="UniProtKB-EC"/>
</dbReference>
<feature type="binding site" evidence="13">
    <location>
        <begin position="78"/>
        <end position="79"/>
    </location>
    <ligand>
        <name>beta-D-galactose</name>
        <dbReference type="ChEBI" id="CHEBI:27667"/>
    </ligand>
</feature>
<evidence type="ECO:0000256" key="13">
    <source>
        <dbReference type="PIRSR" id="PIRSR005096-3"/>
    </source>
</evidence>
<accession>A0A8E1QZ60</accession>
<keyword evidence="9 11" id="KW-0413">Isomerase</keyword>
<dbReference type="RefSeq" id="WP_053397653.1">
    <property type="nucleotide sequence ID" value="NZ_LFQU01000002.1"/>
</dbReference>
<evidence type="ECO:0000256" key="8">
    <source>
        <dbReference type="ARBA" id="ARBA00022837"/>
    </source>
</evidence>
<dbReference type="InterPro" id="IPR015443">
    <property type="entry name" value="Aldose_1-epimerase"/>
</dbReference>
<dbReference type="InterPro" id="IPR011013">
    <property type="entry name" value="Gal_mutarotase_sf_dom"/>
</dbReference>
<dbReference type="Pfam" id="PF01263">
    <property type="entry name" value="Aldose_epim"/>
    <property type="match status" value="1"/>
</dbReference>
<dbReference type="InterPro" id="IPR047215">
    <property type="entry name" value="Galactose_mutarotase-like"/>
</dbReference>
<feature type="binding site" evidence="13">
    <location>
        <begin position="174"/>
        <end position="176"/>
    </location>
    <ligand>
        <name>beta-D-galactose</name>
        <dbReference type="ChEBI" id="CHEBI:27667"/>
    </ligand>
</feature>
<comment type="similarity">
    <text evidence="4 11">Belongs to the aldose epimerase family.</text>
</comment>
<dbReference type="CDD" id="cd09019">
    <property type="entry name" value="galactose_mutarotase_like"/>
    <property type="match status" value="1"/>
</dbReference>
<dbReference type="InterPro" id="IPR018052">
    <property type="entry name" value="Ald1_epimerase_CS"/>
</dbReference>
<name>A0A8E1QZ60_9BACT</name>
<feature type="active site" description="Proton acceptor" evidence="12">
    <location>
        <position position="314"/>
    </location>
</feature>
<dbReference type="EMBL" id="LFQU01000002">
    <property type="protein sequence ID" value="KOO69555.1"/>
    <property type="molecule type" value="Genomic_DNA"/>
</dbReference>
<dbReference type="GO" id="GO:0030246">
    <property type="term" value="F:carbohydrate binding"/>
    <property type="evidence" value="ECO:0007669"/>
    <property type="project" value="InterPro"/>
</dbReference>
<comment type="caution">
    <text evidence="14">The sequence shown here is derived from an EMBL/GenBank/DDBJ whole genome shotgun (WGS) entry which is preliminary data.</text>
</comment>
<evidence type="ECO:0000256" key="9">
    <source>
        <dbReference type="ARBA" id="ARBA00023235"/>
    </source>
</evidence>
<comment type="pathway">
    <text evidence="3 11">Carbohydrate metabolism; hexose metabolism.</text>
</comment>
<comment type="cofactor">
    <cofactor evidence="2">
        <name>Ca(2+)</name>
        <dbReference type="ChEBI" id="CHEBI:29108"/>
    </cofactor>
</comment>
<dbReference type="Proteomes" id="UP000036951">
    <property type="component" value="Unassembled WGS sequence"/>
</dbReference>
<evidence type="ECO:0000256" key="7">
    <source>
        <dbReference type="ARBA" id="ARBA00014165"/>
    </source>
</evidence>
<dbReference type="InterPro" id="IPR014718">
    <property type="entry name" value="GH-type_carb-bd"/>
</dbReference>
<evidence type="ECO:0000256" key="1">
    <source>
        <dbReference type="ARBA" id="ARBA00001614"/>
    </source>
</evidence>
<dbReference type="SUPFAM" id="SSF74650">
    <property type="entry name" value="Galactose mutarotase-like"/>
    <property type="match status" value="1"/>
</dbReference>
<dbReference type="AlphaFoldDB" id="A0A8E1QZ60"/>
<dbReference type="PANTHER" id="PTHR10091">
    <property type="entry name" value="ALDOSE-1-EPIMERASE"/>
    <property type="match status" value="1"/>
</dbReference>
<feature type="active site" description="Proton donor" evidence="12">
    <location>
        <position position="174"/>
    </location>
</feature>
<evidence type="ECO:0000256" key="11">
    <source>
        <dbReference type="PIRNR" id="PIRNR005096"/>
    </source>
</evidence>
<dbReference type="UniPathway" id="UPA00242"/>
<dbReference type="GO" id="GO:0033499">
    <property type="term" value="P:galactose catabolic process via UDP-galactose, Leloir pathway"/>
    <property type="evidence" value="ECO:0007669"/>
    <property type="project" value="TreeGrafter"/>
</dbReference>
<protein>
    <recommendedName>
        <fullName evidence="7 11">Aldose 1-epimerase</fullName>
        <ecNumber evidence="6 11">5.1.3.3</ecNumber>
    </recommendedName>
</protein>
<evidence type="ECO:0000256" key="6">
    <source>
        <dbReference type="ARBA" id="ARBA00013185"/>
    </source>
</evidence>
<evidence type="ECO:0000313" key="14">
    <source>
        <dbReference type="EMBL" id="KOO69555.1"/>
    </source>
</evidence>
<proteinExistence type="inferred from homology"/>
<keyword evidence="10 11" id="KW-0119">Carbohydrate metabolism</keyword>
<dbReference type="InterPro" id="IPR008183">
    <property type="entry name" value="Aldose_1/G6P_1-epimerase"/>
</dbReference>
<evidence type="ECO:0000256" key="4">
    <source>
        <dbReference type="ARBA" id="ARBA00006206"/>
    </source>
</evidence>
<dbReference type="NCBIfam" id="NF008277">
    <property type="entry name" value="PRK11055.1"/>
    <property type="match status" value="1"/>
</dbReference>
<dbReference type="EC" id="5.1.3.3" evidence="6 11"/>
<evidence type="ECO:0000256" key="2">
    <source>
        <dbReference type="ARBA" id="ARBA00001913"/>
    </source>
</evidence>
<dbReference type="Gene3D" id="2.70.98.10">
    <property type="match status" value="1"/>
</dbReference>
<organism evidence="14 15">
    <name type="scientific">Xylanibacter rarus</name>
    <dbReference type="NCBI Taxonomy" id="1676614"/>
    <lineage>
        <taxon>Bacteria</taxon>
        <taxon>Pseudomonadati</taxon>
        <taxon>Bacteroidota</taxon>
        <taxon>Bacteroidia</taxon>
        <taxon>Bacteroidales</taxon>
        <taxon>Prevotellaceae</taxon>
        <taxon>Xylanibacter</taxon>
    </lineage>
</organism>
<keyword evidence="8" id="KW-0106">Calcium</keyword>
<comment type="subunit">
    <text evidence="5">Monomer.</text>
</comment>
<gene>
    <name evidence="14" type="ORF">ACU52_02635</name>
</gene>
<dbReference type="OrthoDB" id="9779408at2"/>
<evidence type="ECO:0000313" key="15">
    <source>
        <dbReference type="Proteomes" id="UP000036951"/>
    </source>
</evidence>
<reference evidence="14 15" key="1">
    <citation type="submission" date="2015-06" db="EMBL/GenBank/DDBJ databases">
        <title>Prevotella sp. 109, sp. nov., a novel member of the family Prevotellaceae isolated from human faeces.</title>
        <authorList>
            <person name="Shkoporov A.N."/>
            <person name="Chaplin A.V."/>
            <person name="Kafarskaia L.I."/>
            <person name="Efimov B.A."/>
        </authorList>
    </citation>
    <scope>NUCLEOTIDE SEQUENCE [LARGE SCALE GENOMIC DNA]</scope>
    <source>
        <strain evidence="14 15">109</strain>
    </source>
</reference>
<dbReference type="GO" id="GO:0006006">
    <property type="term" value="P:glucose metabolic process"/>
    <property type="evidence" value="ECO:0007669"/>
    <property type="project" value="TreeGrafter"/>
</dbReference>
<sequence>MDILSNDISSAKGTFRVFRLVNSQGCEAALSSLGAGITAIRVPDARGRIDDVVLGYARPADYLYDSACAGKTPGRYANRIARGRFSIGRDEYQLAINNPPNALHGGNDGFHNVIWGAEPHDGGVRFTYHAADGEEGYPGAMDVAVDYVWNDDNELTISYEATADRPTIVNLTNHAYFNLAGEGSGSCLGQRLRLNCHRWLPADVTDIPLGSIEPVEGTPMDFLQAKALGRDIGADFSNMRTGKGYNHFFFVDGWNGDGRLRLVAVLDDDESRRRLSVYSTQCGAMLYTGNWLADNLPVGKSGRRYADHDGVAIECQGAPDAPNHPSLPCQMLMPGETYRHVIKYAFSINC</sequence>
<evidence type="ECO:0000256" key="12">
    <source>
        <dbReference type="PIRSR" id="PIRSR005096-1"/>
    </source>
</evidence>
<dbReference type="GO" id="GO:0005737">
    <property type="term" value="C:cytoplasm"/>
    <property type="evidence" value="ECO:0007669"/>
    <property type="project" value="TreeGrafter"/>
</dbReference>